<dbReference type="Pfam" id="PF02666">
    <property type="entry name" value="PS_Dcarbxylase"/>
    <property type="match status" value="1"/>
</dbReference>
<dbReference type="GO" id="GO:0004609">
    <property type="term" value="F:phosphatidylserine decarboxylase activity"/>
    <property type="evidence" value="ECO:0007669"/>
    <property type="project" value="InterPro"/>
</dbReference>
<feature type="non-terminal residue" evidence="4">
    <location>
        <position position="1"/>
    </location>
</feature>
<evidence type="ECO:0000256" key="1">
    <source>
        <dbReference type="ARBA" id="ARBA00022793"/>
    </source>
</evidence>
<dbReference type="GO" id="GO:0006646">
    <property type="term" value="P:phosphatidylethanolamine biosynthetic process"/>
    <property type="evidence" value="ECO:0007669"/>
    <property type="project" value="TreeGrafter"/>
</dbReference>
<feature type="domain" description="L-tryptophan decarboxylase PsiD-like" evidence="3">
    <location>
        <begin position="10"/>
        <end position="99"/>
    </location>
</feature>
<dbReference type="Pfam" id="PF12588">
    <property type="entry name" value="PSDC"/>
    <property type="match status" value="1"/>
</dbReference>
<proteinExistence type="predicted"/>
<protein>
    <recommendedName>
        <fullName evidence="3">L-tryptophan decarboxylase PsiD-like domain-containing protein</fullName>
    </recommendedName>
</protein>
<accession>A0A9W8IXH8</accession>
<dbReference type="PANTHER" id="PTHR10067">
    <property type="entry name" value="PHOSPHATIDYLSERINE DECARBOXYLASE"/>
    <property type="match status" value="1"/>
</dbReference>
<dbReference type="AlphaFoldDB" id="A0A9W8IXH8"/>
<comment type="caution">
    <text evidence="4">The sequence shown here is derived from an EMBL/GenBank/DDBJ whole genome shotgun (WGS) entry which is preliminary data.</text>
</comment>
<dbReference type="InterPro" id="IPR022237">
    <property type="entry name" value="PsiD-like"/>
</dbReference>
<keyword evidence="5" id="KW-1185">Reference proteome</keyword>
<dbReference type="EMBL" id="JANBPK010001214">
    <property type="protein sequence ID" value="KAJ2924582.1"/>
    <property type="molecule type" value="Genomic_DNA"/>
</dbReference>
<evidence type="ECO:0000259" key="3">
    <source>
        <dbReference type="Pfam" id="PF12588"/>
    </source>
</evidence>
<sequence length="360" mass="40442">MFHQLQPVLVKSYTEMLVLFNYQLTCAPAFRGQGIPFYEILRESMNTTAGRSTLLSEKLNAQLKKILEAWSIFLSSPESRHVLVPDESGGWLSPSALAALTRPFSSDDTGSLRFEEIFDCDPHKLYHGFESWDAFFTRPLRPGIRLLEDPDESNVINSPCECSFYNLQHNVADLDEFWIKGEVYSLRHMFNNDPDFTHDFVGGTIYQGFLSATSYHRWHSPVDGVVRKITLIPGAYYVQSPTFVENLDDPNDHPYLHSQAFITSLTTRMVIFIESSNPAIGTMCFVAVGMVEVSTCEATVSVGETVRRGQEIGMFHFGGSSFCMVFRPGMNIRWNEDVIIAGAPVKVRGRLGVAAQAEPL</sequence>
<dbReference type="PANTHER" id="PTHR10067:SF9">
    <property type="entry name" value="PHOSPHATIDYLSERINE DECARBOXYLASE FAMILY PROTEIN (AFU_ORTHOLOGUE AFUA_7G01730)"/>
    <property type="match status" value="1"/>
</dbReference>
<dbReference type="GO" id="GO:0005739">
    <property type="term" value="C:mitochondrion"/>
    <property type="evidence" value="ECO:0007669"/>
    <property type="project" value="TreeGrafter"/>
</dbReference>
<organism evidence="4 5">
    <name type="scientific">Candolleomyces eurysporus</name>
    <dbReference type="NCBI Taxonomy" id="2828524"/>
    <lineage>
        <taxon>Eukaryota</taxon>
        <taxon>Fungi</taxon>
        <taxon>Dikarya</taxon>
        <taxon>Basidiomycota</taxon>
        <taxon>Agaricomycotina</taxon>
        <taxon>Agaricomycetes</taxon>
        <taxon>Agaricomycetidae</taxon>
        <taxon>Agaricales</taxon>
        <taxon>Agaricineae</taxon>
        <taxon>Psathyrellaceae</taxon>
        <taxon>Candolleomyces</taxon>
    </lineage>
</organism>
<dbReference type="Proteomes" id="UP001140091">
    <property type="component" value="Unassembled WGS sequence"/>
</dbReference>
<keyword evidence="1" id="KW-0210">Decarboxylase</keyword>
<dbReference type="InterPro" id="IPR003817">
    <property type="entry name" value="PS_Dcarbxylase"/>
</dbReference>
<name>A0A9W8IXH8_9AGAR</name>
<evidence type="ECO:0000313" key="4">
    <source>
        <dbReference type="EMBL" id="KAJ2924582.1"/>
    </source>
</evidence>
<keyword evidence="2" id="KW-0456">Lyase</keyword>
<evidence type="ECO:0000313" key="5">
    <source>
        <dbReference type="Proteomes" id="UP001140091"/>
    </source>
</evidence>
<reference evidence="4" key="1">
    <citation type="submission" date="2022-06" db="EMBL/GenBank/DDBJ databases">
        <title>Genome Sequence of Candolleomyces eurysporus.</title>
        <authorList>
            <person name="Buettner E."/>
        </authorList>
    </citation>
    <scope>NUCLEOTIDE SEQUENCE</scope>
    <source>
        <strain evidence="4">VTCC 930004</strain>
    </source>
</reference>
<evidence type="ECO:0000256" key="2">
    <source>
        <dbReference type="ARBA" id="ARBA00023239"/>
    </source>
</evidence>
<gene>
    <name evidence="4" type="ORF">H1R20_g12514</name>
</gene>
<dbReference type="OrthoDB" id="5973539at2759"/>